<evidence type="ECO:0000313" key="2">
    <source>
        <dbReference type="EMBL" id="OYR26490.1"/>
    </source>
</evidence>
<dbReference type="PANTHER" id="PTHR32294:SF4">
    <property type="entry name" value="ERROR-PRONE DNA POLYMERASE"/>
    <property type="match status" value="1"/>
</dbReference>
<keyword evidence="3" id="KW-1185">Reference proteome</keyword>
<name>A0A256GHS8_9HYPH</name>
<dbReference type="InterPro" id="IPR004805">
    <property type="entry name" value="DnaE2/DnaE/PolC"/>
</dbReference>
<gene>
    <name evidence="2" type="ORF">CEV33_4582</name>
</gene>
<dbReference type="Pfam" id="PF17657">
    <property type="entry name" value="DNA_pol3_finger"/>
    <property type="match status" value="1"/>
</dbReference>
<accession>A0A256GHS8</accession>
<dbReference type="AlphaFoldDB" id="A0A256GHS8"/>
<dbReference type="EMBL" id="NNRL01000020">
    <property type="protein sequence ID" value="OYR26490.1"/>
    <property type="molecule type" value="Genomic_DNA"/>
</dbReference>
<evidence type="ECO:0000313" key="3">
    <source>
        <dbReference type="Proteomes" id="UP000216478"/>
    </source>
</evidence>
<feature type="domain" description="DNA polymerase III alpha subunit finger" evidence="1">
    <location>
        <begin position="1"/>
        <end position="46"/>
    </location>
</feature>
<reference evidence="2 3" key="1">
    <citation type="submission" date="2017-07" db="EMBL/GenBank/DDBJ databases">
        <title>Phylogenetic study on the rhizospheric bacterium Ochrobactrum sp. A44.</title>
        <authorList>
            <person name="Krzyzanowska D.M."/>
            <person name="Ossowicki A."/>
            <person name="Rajewska M."/>
            <person name="Maciag T."/>
            <person name="Kaczynski Z."/>
            <person name="Czerwicka M."/>
            <person name="Jafra S."/>
        </authorList>
    </citation>
    <scope>NUCLEOTIDE SEQUENCE [LARGE SCALE GENOMIC DNA]</scope>
    <source>
        <strain evidence="2 3">OgA9a</strain>
    </source>
</reference>
<feature type="non-terminal residue" evidence="2">
    <location>
        <position position="144"/>
    </location>
</feature>
<dbReference type="InterPro" id="IPR040982">
    <property type="entry name" value="DNA_pol3_finger"/>
</dbReference>
<dbReference type="GO" id="GO:0006260">
    <property type="term" value="P:DNA replication"/>
    <property type="evidence" value="ECO:0007669"/>
    <property type="project" value="InterPro"/>
</dbReference>
<organism evidence="2 3">
    <name type="scientific">Brucella grignonensis</name>
    <dbReference type="NCBI Taxonomy" id="94627"/>
    <lineage>
        <taxon>Bacteria</taxon>
        <taxon>Pseudomonadati</taxon>
        <taxon>Pseudomonadota</taxon>
        <taxon>Alphaproteobacteria</taxon>
        <taxon>Hyphomicrobiales</taxon>
        <taxon>Brucellaceae</taxon>
        <taxon>Brucella/Ochrobactrum group</taxon>
        <taxon>Brucella</taxon>
    </lineage>
</organism>
<protein>
    <submittedName>
        <fullName evidence="2">Bacterial DNA polymerase III alpha subunit</fullName>
    </submittedName>
</protein>
<sequence>MRVAIECAGFTAGEADQLRRAMATFKHTGGVSKFGEKLIQGMVDNGYDREFAERTFRQLEGFGSYGFPESHAASFALIAYASSWIKCWHPDVFCAALLNAQPMGFYAPAQIVRDAVEHGVEIRPVCVNSSRWDCTLEPRDADDG</sequence>
<comment type="caution">
    <text evidence="2">The sequence shown here is derived from an EMBL/GenBank/DDBJ whole genome shotgun (WGS) entry which is preliminary data.</text>
</comment>
<dbReference type="GO" id="GO:0008408">
    <property type="term" value="F:3'-5' exonuclease activity"/>
    <property type="evidence" value="ECO:0007669"/>
    <property type="project" value="InterPro"/>
</dbReference>
<evidence type="ECO:0000259" key="1">
    <source>
        <dbReference type="Pfam" id="PF17657"/>
    </source>
</evidence>
<proteinExistence type="predicted"/>
<dbReference type="Proteomes" id="UP000216478">
    <property type="component" value="Unassembled WGS sequence"/>
</dbReference>
<dbReference type="PANTHER" id="PTHR32294">
    <property type="entry name" value="DNA POLYMERASE III SUBUNIT ALPHA"/>
    <property type="match status" value="1"/>
</dbReference>